<gene>
    <name evidence="5" type="ORF">OSH07_15135</name>
</gene>
<dbReference type="Pfam" id="PF13417">
    <property type="entry name" value="GST_N_3"/>
    <property type="match status" value="1"/>
</dbReference>
<dbReference type="SUPFAM" id="SSF47616">
    <property type="entry name" value="GST C-terminal domain-like"/>
    <property type="match status" value="1"/>
</dbReference>
<dbReference type="SFLD" id="SFLDG00358">
    <property type="entry name" value="Main_(cytGST)"/>
    <property type="match status" value="1"/>
</dbReference>
<dbReference type="CDD" id="cd03047">
    <property type="entry name" value="GST_N_2"/>
    <property type="match status" value="1"/>
</dbReference>
<evidence type="ECO:0000259" key="4">
    <source>
        <dbReference type="PROSITE" id="PS50405"/>
    </source>
</evidence>
<dbReference type="InterPro" id="IPR004045">
    <property type="entry name" value="Glutathione_S-Trfase_N"/>
</dbReference>
<dbReference type="PANTHER" id="PTHR44051:SF19">
    <property type="entry name" value="DISULFIDE-BOND OXIDOREDUCTASE YFCG"/>
    <property type="match status" value="1"/>
</dbReference>
<dbReference type="PROSITE" id="PS50404">
    <property type="entry name" value="GST_NTER"/>
    <property type="match status" value="1"/>
</dbReference>
<dbReference type="Gene3D" id="1.20.1050.10">
    <property type="match status" value="1"/>
</dbReference>
<feature type="domain" description="GST C-terminal" evidence="4">
    <location>
        <begin position="86"/>
        <end position="206"/>
    </location>
</feature>
<name>A0A9X3IM45_9HYPH</name>
<dbReference type="InterPro" id="IPR010987">
    <property type="entry name" value="Glutathione-S-Trfase_C-like"/>
</dbReference>
<sequence length="206" mass="22869">MLTIWGRNNSNNVKKVLWCAEEIGLAYESIPAGGSFGLTTDPAYRAMNPNGLVPTIRDGDFVLWESNAIVRYLAGRYAPGVLSPEDPQARASADRWMDFATSSVAAPFRDLFWGMVRTAPDKRDLAAIEAGRAKFATLLAIADRTLAEQPFLSGDSFGMGDIPLGCFTYAWFEMPIERPDLPHLATWYERLKQRPAYQKTVMIGLS</sequence>
<accession>A0A9X3IM45</accession>
<evidence type="ECO:0000256" key="2">
    <source>
        <dbReference type="ARBA" id="ARBA00022679"/>
    </source>
</evidence>
<dbReference type="CDD" id="cd03180">
    <property type="entry name" value="GST_C_2"/>
    <property type="match status" value="1"/>
</dbReference>
<comment type="caution">
    <text evidence="5">The sequence shown here is derived from an EMBL/GenBank/DDBJ whole genome shotgun (WGS) entry which is preliminary data.</text>
</comment>
<proteinExistence type="inferred from homology"/>
<feature type="domain" description="GST N-terminal" evidence="3">
    <location>
        <begin position="1"/>
        <end position="81"/>
    </location>
</feature>
<evidence type="ECO:0000313" key="6">
    <source>
        <dbReference type="Proteomes" id="UP001144805"/>
    </source>
</evidence>
<dbReference type="PANTHER" id="PTHR44051">
    <property type="entry name" value="GLUTATHIONE S-TRANSFERASE-RELATED"/>
    <property type="match status" value="1"/>
</dbReference>
<dbReference type="GO" id="GO:0016740">
    <property type="term" value="F:transferase activity"/>
    <property type="evidence" value="ECO:0007669"/>
    <property type="project" value="UniProtKB-KW"/>
</dbReference>
<dbReference type="RefSeq" id="WP_266339506.1">
    <property type="nucleotide sequence ID" value="NZ_JAPKNK010000006.1"/>
</dbReference>
<organism evidence="5 6">
    <name type="scientific">Kaistia nematophila</name>
    <dbReference type="NCBI Taxonomy" id="2994654"/>
    <lineage>
        <taxon>Bacteria</taxon>
        <taxon>Pseudomonadati</taxon>
        <taxon>Pseudomonadota</taxon>
        <taxon>Alphaproteobacteria</taxon>
        <taxon>Hyphomicrobiales</taxon>
        <taxon>Kaistiaceae</taxon>
        <taxon>Kaistia</taxon>
    </lineage>
</organism>
<dbReference type="SUPFAM" id="SSF52833">
    <property type="entry name" value="Thioredoxin-like"/>
    <property type="match status" value="1"/>
</dbReference>
<evidence type="ECO:0000259" key="3">
    <source>
        <dbReference type="PROSITE" id="PS50404"/>
    </source>
</evidence>
<dbReference type="Pfam" id="PF13410">
    <property type="entry name" value="GST_C_2"/>
    <property type="match status" value="1"/>
</dbReference>
<dbReference type="Proteomes" id="UP001144805">
    <property type="component" value="Unassembled WGS sequence"/>
</dbReference>
<keyword evidence="6" id="KW-1185">Reference proteome</keyword>
<dbReference type="PROSITE" id="PS50405">
    <property type="entry name" value="GST_CTER"/>
    <property type="match status" value="1"/>
</dbReference>
<dbReference type="EMBL" id="JAPKNK010000006">
    <property type="protein sequence ID" value="MCX5570542.1"/>
    <property type="molecule type" value="Genomic_DNA"/>
</dbReference>
<evidence type="ECO:0000256" key="1">
    <source>
        <dbReference type="ARBA" id="ARBA00007409"/>
    </source>
</evidence>
<protein>
    <submittedName>
        <fullName evidence="5">Glutathione S-transferase</fullName>
    </submittedName>
</protein>
<dbReference type="InterPro" id="IPR040079">
    <property type="entry name" value="Glutathione_S-Trfase"/>
</dbReference>
<reference evidence="5" key="1">
    <citation type="submission" date="2022-11" db="EMBL/GenBank/DDBJ databases">
        <title>Biodiversity and phylogenetic relationships of bacteria.</title>
        <authorList>
            <person name="Machado R.A.R."/>
            <person name="Bhat A."/>
            <person name="Loulou A."/>
            <person name="Kallel S."/>
        </authorList>
    </citation>
    <scope>NUCLEOTIDE SEQUENCE</scope>
    <source>
        <strain evidence="5">K-TC2</strain>
    </source>
</reference>
<dbReference type="AlphaFoldDB" id="A0A9X3IM45"/>
<dbReference type="FunFam" id="3.40.30.10:FF:000039">
    <property type="entry name" value="Glutathione S-transferase domain"/>
    <property type="match status" value="1"/>
</dbReference>
<dbReference type="InterPro" id="IPR036249">
    <property type="entry name" value="Thioredoxin-like_sf"/>
</dbReference>
<dbReference type="SFLD" id="SFLDG01150">
    <property type="entry name" value="Main.1:_Beta-like"/>
    <property type="match status" value="1"/>
</dbReference>
<dbReference type="Gene3D" id="3.40.30.10">
    <property type="entry name" value="Glutaredoxin"/>
    <property type="match status" value="1"/>
</dbReference>
<dbReference type="InterPro" id="IPR036282">
    <property type="entry name" value="Glutathione-S-Trfase_C_sf"/>
</dbReference>
<evidence type="ECO:0000313" key="5">
    <source>
        <dbReference type="EMBL" id="MCX5570542.1"/>
    </source>
</evidence>
<comment type="similarity">
    <text evidence="1">Belongs to the GST superfamily.</text>
</comment>
<dbReference type="SFLD" id="SFLDS00019">
    <property type="entry name" value="Glutathione_Transferase_(cytos"/>
    <property type="match status" value="1"/>
</dbReference>
<keyword evidence="2" id="KW-0808">Transferase</keyword>